<comment type="similarity">
    <text evidence="2">Belongs to the CpsC/CapA family.</text>
</comment>
<evidence type="ECO:0000256" key="4">
    <source>
        <dbReference type="ARBA" id="ARBA00008883"/>
    </source>
</evidence>
<evidence type="ECO:0000256" key="15">
    <source>
        <dbReference type="ARBA" id="ARBA00023137"/>
    </source>
</evidence>
<dbReference type="InterPro" id="IPR027417">
    <property type="entry name" value="P-loop_NTPase"/>
</dbReference>
<evidence type="ECO:0000256" key="14">
    <source>
        <dbReference type="ARBA" id="ARBA00023136"/>
    </source>
</evidence>
<dbReference type="PANTHER" id="PTHR32309:SF13">
    <property type="entry name" value="FERRIC ENTEROBACTIN TRANSPORT PROTEIN FEPE"/>
    <property type="match status" value="1"/>
</dbReference>
<keyword evidence="13 17" id="KW-1133">Transmembrane helix</keyword>
<dbReference type="RefSeq" id="WP_158370314.1">
    <property type="nucleotide sequence ID" value="NZ_JAOQJU010000011.1"/>
</dbReference>
<comment type="subcellular location">
    <subcellularLocation>
        <location evidence="1">Cell inner membrane</location>
        <topology evidence="1">Multi-pass membrane protein</topology>
    </subcellularLocation>
</comment>
<evidence type="ECO:0000256" key="3">
    <source>
        <dbReference type="ARBA" id="ARBA00007316"/>
    </source>
</evidence>
<feature type="transmembrane region" description="Helical" evidence="17">
    <location>
        <begin position="223"/>
        <end position="244"/>
    </location>
</feature>
<evidence type="ECO:0000259" key="18">
    <source>
        <dbReference type="Pfam" id="PF02706"/>
    </source>
</evidence>
<dbReference type="GO" id="GO:0004715">
    <property type="term" value="F:non-membrane spanning protein tyrosine kinase activity"/>
    <property type="evidence" value="ECO:0007669"/>
    <property type="project" value="UniProtKB-EC"/>
</dbReference>
<dbReference type="PANTHER" id="PTHR32309">
    <property type="entry name" value="TYROSINE-PROTEIN KINASE"/>
    <property type="match status" value="1"/>
</dbReference>
<comment type="similarity">
    <text evidence="4">Belongs to the etk/wzc family.</text>
</comment>
<evidence type="ECO:0000256" key="7">
    <source>
        <dbReference type="ARBA" id="ARBA00022519"/>
    </source>
</evidence>
<comment type="similarity">
    <text evidence="3">Belongs to the CpsD/CapB family.</text>
</comment>
<accession>A0ABT2RNC5</accession>
<evidence type="ECO:0000256" key="10">
    <source>
        <dbReference type="ARBA" id="ARBA00022741"/>
    </source>
</evidence>
<dbReference type="Proteomes" id="UP001652431">
    <property type="component" value="Unassembled WGS sequence"/>
</dbReference>
<feature type="domain" description="Polysaccharide chain length determinant N-terminal" evidence="18">
    <location>
        <begin position="57"/>
        <end position="145"/>
    </location>
</feature>
<protein>
    <recommendedName>
        <fullName evidence="5">non-specific protein-tyrosine kinase</fullName>
        <ecNumber evidence="5">2.7.10.2</ecNumber>
    </recommendedName>
</protein>
<evidence type="ECO:0000256" key="8">
    <source>
        <dbReference type="ARBA" id="ARBA00022679"/>
    </source>
</evidence>
<dbReference type="InterPro" id="IPR003856">
    <property type="entry name" value="LPS_length_determ_N"/>
</dbReference>
<keyword evidence="21" id="KW-1185">Reference proteome</keyword>
<comment type="caution">
    <text evidence="20">The sequence shown here is derived from an EMBL/GenBank/DDBJ whole genome shotgun (WGS) entry which is preliminary data.</text>
</comment>
<evidence type="ECO:0000256" key="13">
    <source>
        <dbReference type="ARBA" id="ARBA00022989"/>
    </source>
</evidence>
<dbReference type="Pfam" id="PF13614">
    <property type="entry name" value="AAA_31"/>
    <property type="match status" value="1"/>
</dbReference>
<dbReference type="InterPro" id="IPR050445">
    <property type="entry name" value="Bact_polysacc_biosynth/exp"/>
</dbReference>
<reference evidence="20 21" key="1">
    <citation type="journal article" date="2021" name="ISME Commun">
        <title>Automated analysis of genomic sequences facilitates high-throughput and comprehensive description of bacteria.</title>
        <authorList>
            <person name="Hitch T.C.A."/>
        </authorList>
    </citation>
    <scope>NUCLEOTIDE SEQUENCE [LARGE SCALE GENOMIC DNA]</scope>
    <source>
        <strain evidence="20 21">Sanger_03</strain>
    </source>
</reference>
<proteinExistence type="inferred from homology"/>
<evidence type="ECO:0000256" key="17">
    <source>
        <dbReference type="SAM" id="Phobius"/>
    </source>
</evidence>
<dbReference type="CDD" id="cd05387">
    <property type="entry name" value="BY-kinase"/>
    <property type="match status" value="1"/>
</dbReference>
<dbReference type="InterPro" id="IPR005702">
    <property type="entry name" value="Wzc-like_C"/>
</dbReference>
<keyword evidence="9 17" id="KW-0812">Transmembrane</keyword>
<sequence length="491" mass="53997">MATATVTAMAMGMAGTGNTILHAGRQIRGSRDMGGQNEVHKVKEEEMIDLTAFAADYLKMLKRTWKMVLVLGIIGALVSGLWVNMTYQPRYTASATFTINIYEEQEDGTYTNSSFFDNSAAEQMATTFPHILTSGVLQRKVAKELSVDAVPGRIKASVVENTNLLTLSVTDTDAERAYRTLRAVVNNYPSVSELIVGKVNMEMLDETGIPAHADKPKDVKRNAARGGIAGIGAGLLLAAFMAFANRTVRREEDCMRRINMKCIGTVPRLHRKTRSRRTKQPSNIMDKKISQEFVEAFRLIRNRIEYSAHENGLKSILITSALADEGKSTTAVNLALSLAQNHKKTALIDCDLRNPSDSEILKAGKEKGLAEYLTGELDLEECIQYGEKMGFSDLENFLYVSGGNADADSTELLDNPKMKELIDSLKDKAEYVILDSAPIGLLADAGILAQYVDGIVLVVKKDFARADFILNCLEQFAEHNVHIIGCVLNDD</sequence>
<evidence type="ECO:0000256" key="1">
    <source>
        <dbReference type="ARBA" id="ARBA00004429"/>
    </source>
</evidence>
<evidence type="ECO:0000256" key="2">
    <source>
        <dbReference type="ARBA" id="ARBA00006683"/>
    </source>
</evidence>
<evidence type="ECO:0000256" key="6">
    <source>
        <dbReference type="ARBA" id="ARBA00022475"/>
    </source>
</evidence>
<keyword evidence="14 17" id="KW-0472">Membrane</keyword>
<dbReference type="NCBIfam" id="TIGR01007">
    <property type="entry name" value="eps_fam"/>
    <property type="match status" value="1"/>
</dbReference>
<organism evidence="20 21">
    <name type="scientific">Dorea acetigenes</name>
    <dbReference type="NCBI Taxonomy" id="2981787"/>
    <lineage>
        <taxon>Bacteria</taxon>
        <taxon>Bacillati</taxon>
        <taxon>Bacillota</taxon>
        <taxon>Clostridia</taxon>
        <taxon>Lachnospirales</taxon>
        <taxon>Lachnospiraceae</taxon>
        <taxon>Dorea</taxon>
    </lineage>
</organism>
<gene>
    <name evidence="20" type="ORF">OCV99_10185</name>
</gene>
<keyword evidence="8 20" id="KW-0808">Transferase</keyword>
<keyword evidence="6" id="KW-1003">Cell membrane</keyword>
<keyword evidence="12" id="KW-0067">ATP-binding</keyword>
<evidence type="ECO:0000259" key="19">
    <source>
        <dbReference type="Pfam" id="PF13614"/>
    </source>
</evidence>
<dbReference type="Pfam" id="PF02706">
    <property type="entry name" value="Wzz"/>
    <property type="match status" value="1"/>
</dbReference>
<dbReference type="EC" id="2.7.10.2" evidence="5"/>
<keyword evidence="10" id="KW-0547">Nucleotide-binding</keyword>
<keyword evidence="7" id="KW-0997">Cell inner membrane</keyword>
<dbReference type="InterPro" id="IPR025669">
    <property type="entry name" value="AAA_dom"/>
</dbReference>
<dbReference type="EMBL" id="JAOQJU010000011">
    <property type="protein sequence ID" value="MCU6686909.1"/>
    <property type="molecule type" value="Genomic_DNA"/>
</dbReference>
<keyword evidence="11" id="KW-0418">Kinase</keyword>
<name>A0ABT2RNC5_9FIRM</name>
<dbReference type="SUPFAM" id="SSF52540">
    <property type="entry name" value="P-loop containing nucleoside triphosphate hydrolases"/>
    <property type="match status" value="1"/>
</dbReference>
<evidence type="ECO:0000256" key="12">
    <source>
        <dbReference type="ARBA" id="ARBA00022840"/>
    </source>
</evidence>
<evidence type="ECO:0000256" key="16">
    <source>
        <dbReference type="ARBA" id="ARBA00051245"/>
    </source>
</evidence>
<evidence type="ECO:0000256" key="9">
    <source>
        <dbReference type="ARBA" id="ARBA00022692"/>
    </source>
</evidence>
<evidence type="ECO:0000313" key="21">
    <source>
        <dbReference type="Proteomes" id="UP001652431"/>
    </source>
</evidence>
<comment type="catalytic activity">
    <reaction evidence="16">
        <text>L-tyrosyl-[protein] + ATP = O-phospho-L-tyrosyl-[protein] + ADP + H(+)</text>
        <dbReference type="Rhea" id="RHEA:10596"/>
        <dbReference type="Rhea" id="RHEA-COMP:10136"/>
        <dbReference type="Rhea" id="RHEA-COMP:20101"/>
        <dbReference type="ChEBI" id="CHEBI:15378"/>
        <dbReference type="ChEBI" id="CHEBI:30616"/>
        <dbReference type="ChEBI" id="CHEBI:46858"/>
        <dbReference type="ChEBI" id="CHEBI:61978"/>
        <dbReference type="ChEBI" id="CHEBI:456216"/>
        <dbReference type="EC" id="2.7.10.2"/>
    </reaction>
</comment>
<feature type="transmembrane region" description="Helical" evidence="17">
    <location>
        <begin position="65"/>
        <end position="83"/>
    </location>
</feature>
<feature type="domain" description="AAA" evidence="19">
    <location>
        <begin position="326"/>
        <end position="449"/>
    </location>
</feature>
<evidence type="ECO:0000256" key="5">
    <source>
        <dbReference type="ARBA" id="ARBA00011903"/>
    </source>
</evidence>
<keyword evidence="15" id="KW-0829">Tyrosine-protein kinase</keyword>
<evidence type="ECO:0000256" key="11">
    <source>
        <dbReference type="ARBA" id="ARBA00022777"/>
    </source>
</evidence>
<evidence type="ECO:0000313" key="20">
    <source>
        <dbReference type="EMBL" id="MCU6686909.1"/>
    </source>
</evidence>
<dbReference type="Gene3D" id="3.40.50.300">
    <property type="entry name" value="P-loop containing nucleotide triphosphate hydrolases"/>
    <property type="match status" value="1"/>
</dbReference>